<dbReference type="InterPro" id="IPR003356">
    <property type="entry name" value="DNA_methylase_A-5"/>
</dbReference>
<reference evidence="5 6" key="1">
    <citation type="submission" date="2024-06" db="EMBL/GenBank/DDBJ databases">
        <title>The Natural Products Discovery Center: Release of the First 8490 Sequenced Strains for Exploring Actinobacteria Biosynthetic Diversity.</title>
        <authorList>
            <person name="Kalkreuter E."/>
            <person name="Kautsar S.A."/>
            <person name="Yang D."/>
            <person name="Bader C.D."/>
            <person name="Teijaro C.N."/>
            <person name="Fluegel L."/>
            <person name="Davis C.M."/>
            <person name="Simpson J.R."/>
            <person name="Lauterbach L."/>
            <person name="Steele A.D."/>
            <person name="Gui C."/>
            <person name="Meng S."/>
            <person name="Li G."/>
            <person name="Viehrig K."/>
            <person name="Ye F."/>
            <person name="Su P."/>
            <person name="Kiefer A.F."/>
            <person name="Nichols A."/>
            <person name="Cepeda A.J."/>
            <person name="Yan W."/>
            <person name="Fan B."/>
            <person name="Jiang Y."/>
            <person name="Adhikari A."/>
            <person name="Zheng C.-J."/>
            <person name="Schuster L."/>
            <person name="Cowan T.M."/>
            <person name="Smanski M.J."/>
            <person name="Chevrette M.G."/>
            <person name="De Carvalho L.P.S."/>
            <person name="Shen B."/>
        </authorList>
    </citation>
    <scope>NUCLEOTIDE SEQUENCE [LARGE SCALE GENOMIC DNA]</scope>
    <source>
        <strain evidence="5 6">NPDC019434</strain>
    </source>
</reference>
<dbReference type="Gene3D" id="3.40.50.150">
    <property type="entry name" value="Vaccinia Virus protein VP39"/>
    <property type="match status" value="1"/>
</dbReference>
<feature type="compositionally biased region" description="Basic and acidic residues" evidence="3">
    <location>
        <begin position="682"/>
        <end position="691"/>
    </location>
</feature>
<proteinExistence type="predicted"/>
<dbReference type="PRINTS" id="PR00507">
    <property type="entry name" value="N12N6MTFRASE"/>
</dbReference>
<dbReference type="InterPro" id="IPR044946">
    <property type="entry name" value="Restrct_endonuc_typeI_TRD_sf"/>
</dbReference>
<feature type="domain" description="DNA methylase adenine-specific" evidence="4">
    <location>
        <begin position="163"/>
        <end position="436"/>
    </location>
</feature>
<dbReference type="InterPro" id="IPR036388">
    <property type="entry name" value="WH-like_DNA-bd_sf"/>
</dbReference>
<keyword evidence="5" id="KW-0489">Methyltransferase</keyword>
<gene>
    <name evidence="5" type="ORF">ABZ507_18285</name>
</gene>
<dbReference type="Gene3D" id="1.10.10.10">
    <property type="entry name" value="Winged helix-like DNA-binding domain superfamily/Winged helix DNA-binding domain"/>
    <property type="match status" value="1"/>
</dbReference>
<dbReference type="CDD" id="cd02440">
    <property type="entry name" value="AdoMet_MTases"/>
    <property type="match status" value="1"/>
</dbReference>
<sequence length="691" mass="73193">MSETTPLVTAAEISRLAGVTRATVSNWRRRHPDFPGTAGGSESRPLFDWNEVRQWLREHGVDAAKSPVQRLRTFLRTQLEPAVVPELLDRLVCSPRDNRFLELSEETAREALRAVRPGPDDEKAARVIGAELPEMLRAAEAEVGIPATLEILAERGLDGTPTTGVYPTEQPVAALMADLAAIASPPETVLDPACGSGTLLAEAVRVGARTVRGQEVLAVQAKRTAALLRSRGVGLEIDIRTGDSLLADAFPSLAADAVLVNPPYQQRDWGADELALDSRWQYSVPSRGESELAWVQHALAHLRPGGVAVLLLPPAVAARGSGRKIRSELVRAGAVRAMVGLPAGVSAPRQVGLHLWVLRRPESGGPIADRLLFIDTTATMNAGSGWDSLARTVLDSWRAFDQGDSAPAAVPDVAAAVRTMDVLDDEVDLTPARHVRAALDPAGVSGAANDAIRVLADELTMLTTAAATVSAWSSSAEKSWRTVTVGDLMRGGALRTIVAARGPADMESDVSDESRPVLTGRDLVTGAPPSGRTASGSSDDQPVIAAGDVLVSRFRSDHRTTQGARVADGADVGAVAGTGVVVFRPDPTRLDPWFLAGFIGSAENSATMAGTTTIRLEPARLRIPMMKLADQQRYGQAFRRLDQLRSAARRAAAAAQHTADLIGTGLTVGALAPQHTNTTDDAETKDSEGRK</sequence>
<evidence type="ECO:0000256" key="1">
    <source>
        <dbReference type="ARBA" id="ARBA00022747"/>
    </source>
</evidence>
<dbReference type="Gene3D" id="3.90.220.20">
    <property type="entry name" value="DNA methylase specificity domains"/>
    <property type="match status" value="2"/>
</dbReference>
<dbReference type="InterPro" id="IPR002052">
    <property type="entry name" value="DNA_methylase_N6_adenine_CS"/>
</dbReference>
<dbReference type="GO" id="GO:0008168">
    <property type="term" value="F:methyltransferase activity"/>
    <property type="evidence" value="ECO:0007669"/>
    <property type="project" value="UniProtKB-KW"/>
</dbReference>
<feature type="region of interest" description="Disordered" evidence="3">
    <location>
        <begin position="672"/>
        <end position="691"/>
    </location>
</feature>
<evidence type="ECO:0000256" key="3">
    <source>
        <dbReference type="SAM" id="MobiDB-lite"/>
    </source>
</evidence>
<dbReference type="InterPro" id="IPR009061">
    <property type="entry name" value="DNA-bd_dom_put_sf"/>
</dbReference>
<keyword evidence="1" id="KW-0680">Restriction system</keyword>
<organism evidence="5 6">
    <name type="scientific">Nocardia niwae</name>
    <dbReference type="NCBI Taxonomy" id="626084"/>
    <lineage>
        <taxon>Bacteria</taxon>
        <taxon>Bacillati</taxon>
        <taxon>Actinomycetota</taxon>
        <taxon>Actinomycetes</taxon>
        <taxon>Mycobacteriales</taxon>
        <taxon>Nocardiaceae</taxon>
        <taxon>Nocardia</taxon>
    </lineage>
</organism>
<feature type="region of interest" description="Disordered" evidence="3">
    <location>
        <begin position="504"/>
        <end position="542"/>
    </location>
</feature>
<dbReference type="PROSITE" id="PS00092">
    <property type="entry name" value="N6_MTASE"/>
    <property type="match status" value="1"/>
</dbReference>
<comment type="caution">
    <text evidence="5">The sequence shown here is derived from an EMBL/GenBank/DDBJ whole genome shotgun (WGS) entry which is preliminary data.</text>
</comment>
<dbReference type="RefSeq" id="WP_063022030.1">
    <property type="nucleotide sequence ID" value="NZ_JBEYBM010000016.1"/>
</dbReference>
<dbReference type="Pfam" id="PF02384">
    <property type="entry name" value="N6_Mtase"/>
    <property type="match status" value="1"/>
</dbReference>
<name>A0ABV2XCZ8_9NOCA</name>
<keyword evidence="5" id="KW-0808">Transferase</keyword>
<dbReference type="Proteomes" id="UP001550535">
    <property type="component" value="Unassembled WGS sequence"/>
</dbReference>
<dbReference type="SUPFAM" id="SSF46955">
    <property type="entry name" value="Putative DNA-binding domain"/>
    <property type="match status" value="1"/>
</dbReference>
<dbReference type="InterPro" id="IPR029063">
    <property type="entry name" value="SAM-dependent_MTases_sf"/>
</dbReference>
<evidence type="ECO:0000259" key="4">
    <source>
        <dbReference type="Pfam" id="PF02384"/>
    </source>
</evidence>
<dbReference type="SUPFAM" id="SSF116734">
    <property type="entry name" value="DNA methylase specificity domain"/>
    <property type="match status" value="1"/>
</dbReference>
<evidence type="ECO:0000313" key="6">
    <source>
        <dbReference type="Proteomes" id="UP001550535"/>
    </source>
</evidence>
<dbReference type="PANTHER" id="PTHR42998">
    <property type="entry name" value="TYPE I RESTRICTION ENZYME HINDVIIP M PROTEIN-RELATED"/>
    <property type="match status" value="1"/>
</dbReference>
<dbReference type="EMBL" id="JBEYBR010000045">
    <property type="protein sequence ID" value="MEU2123765.1"/>
    <property type="molecule type" value="Genomic_DNA"/>
</dbReference>
<dbReference type="PANTHER" id="PTHR42998:SF1">
    <property type="entry name" value="TYPE I RESTRICTION ENZYME HINDI METHYLASE SUBUNIT"/>
    <property type="match status" value="1"/>
</dbReference>
<protein>
    <submittedName>
        <fullName evidence="5">N-6 DNA methylase</fullName>
    </submittedName>
</protein>
<evidence type="ECO:0000256" key="2">
    <source>
        <dbReference type="ARBA" id="ARBA00023125"/>
    </source>
</evidence>
<evidence type="ECO:0000313" key="5">
    <source>
        <dbReference type="EMBL" id="MEU2123765.1"/>
    </source>
</evidence>
<keyword evidence="6" id="KW-1185">Reference proteome</keyword>
<dbReference type="GO" id="GO:0032259">
    <property type="term" value="P:methylation"/>
    <property type="evidence" value="ECO:0007669"/>
    <property type="project" value="UniProtKB-KW"/>
</dbReference>
<dbReference type="InterPro" id="IPR052916">
    <property type="entry name" value="Type-I_RE_MTase_Subunit"/>
</dbReference>
<keyword evidence="2" id="KW-0238">DNA-binding</keyword>
<dbReference type="SUPFAM" id="SSF53335">
    <property type="entry name" value="S-adenosyl-L-methionine-dependent methyltransferases"/>
    <property type="match status" value="1"/>
</dbReference>
<accession>A0ABV2XCZ8</accession>